<accession>A0A6A4IAP1</accession>
<evidence type="ECO:0000313" key="1">
    <source>
        <dbReference type="EMBL" id="KAE9407619.1"/>
    </source>
</evidence>
<reference evidence="1" key="1">
    <citation type="journal article" date="2019" name="Environ. Microbiol.">
        <title>Fungal ecological strategies reflected in gene transcription - a case study of two litter decomposers.</title>
        <authorList>
            <person name="Barbi F."/>
            <person name="Kohler A."/>
            <person name="Barry K."/>
            <person name="Baskaran P."/>
            <person name="Daum C."/>
            <person name="Fauchery L."/>
            <person name="Ihrmark K."/>
            <person name="Kuo A."/>
            <person name="LaButti K."/>
            <person name="Lipzen A."/>
            <person name="Morin E."/>
            <person name="Grigoriev I.V."/>
            <person name="Henrissat B."/>
            <person name="Lindahl B."/>
            <person name="Martin F."/>
        </authorList>
    </citation>
    <scope>NUCLEOTIDE SEQUENCE</scope>
    <source>
        <strain evidence="1">JB14</strain>
    </source>
</reference>
<organism evidence="1 2">
    <name type="scientific">Gymnopus androsaceus JB14</name>
    <dbReference type="NCBI Taxonomy" id="1447944"/>
    <lineage>
        <taxon>Eukaryota</taxon>
        <taxon>Fungi</taxon>
        <taxon>Dikarya</taxon>
        <taxon>Basidiomycota</taxon>
        <taxon>Agaricomycotina</taxon>
        <taxon>Agaricomycetes</taxon>
        <taxon>Agaricomycetidae</taxon>
        <taxon>Agaricales</taxon>
        <taxon>Marasmiineae</taxon>
        <taxon>Omphalotaceae</taxon>
        <taxon>Gymnopus</taxon>
    </lineage>
</organism>
<gene>
    <name evidence="1" type="ORF">BT96DRAFT_808973</name>
</gene>
<protein>
    <submittedName>
        <fullName evidence="1">Uncharacterized protein</fullName>
    </submittedName>
</protein>
<dbReference type="Proteomes" id="UP000799118">
    <property type="component" value="Unassembled WGS sequence"/>
</dbReference>
<keyword evidence="2" id="KW-1185">Reference proteome</keyword>
<name>A0A6A4IAP1_9AGAR</name>
<feature type="non-terminal residue" evidence="1">
    <location>
        <position position="1"/>
    </location>
</feature>
<dbReference type="EMBL" id="ML769394">
    <property type="protein sequence ID" value="KAE9407619.1"/>
    <property type="molecule type" value="Genomic_DNA"/>
</dbReference>
<evidence type="ECO:0000313" key="2">
    <source>
        <dbReference type="Proteomes" id="UP000799118"/>
    </source>
</evidence>
<sequence length="190" mass="21082">LISTLQKINTNDHISGAMESAIMKSVACTANLCHWLHCPDCPEAVRQLKVLFDKCFVPANAPSQTNEFVAMKGVHHAYAKHDGVNFSGSSTHAGNASIIYRPIPDDAPIAGQIQWIKNKGDTVHLHVRPYQQLSKALYDPFLRYPHFSATTYSSVLGEKEDVINLDDIIPHAACYDYSYGRSVLVNLSRQ</sequence>
<dbReference type="AlphaFoldDB" id="A0A6A4IAP1"/>
<dbReference type="OrthoDB" id="3247418at2759"/>
<proteinExistence type="predicted"/>